<feature type="transmembrane region" description="Helical" evidence="1">
    <location>
        <begin position="138"/>
        <end position="156"/>
    </location>
</feature>
<organism evidence="2">
    <name type="scientific">marine metagenome</name>
    <dbReference type="NCBI Taxonomy" id="408172"/>
    <lineage>
        <taxon>unclassified sequences</taxon>
        <taxon>metagenomes</taxon>
        <taxon>ecological metagenomes</taxon>
    </lineage>
</organism>
<accession>A0A382MGZ0</accession>
<reference evidence="2" key="1">
    <citation type="submission" date="2018-05" db="EMBL/GenBank/DDBJ databases">
        <authorList>
            <person name="Lanie J.A."/>
            <person name="Ng W.-L."/>
            <person name="Kazmierczak K.M."/>
            <person name="Andrzejewski T.M."/>
            <person name="Davidsen T.M."/>
            <person name="Wayne K.J."/>
            <person name="Tettelin H."/>
            <person name="Glass J.I."/>
            <person name="Rusch D."/>
            <person name="Podicherti R."/>
            <person name="Tsui H.-C.T."/>
            <person name="Winkler M.E."/>
        </authorList>
    </citation>
    <scope>NUCLEOTIDE SEQUENCE</scope>
</reference>
<keyword evidence="1" id="KW-0812">Transmembrane</keyword>
<feature type="transmembrane region" description="Helical" evidence="1">
    <location>
        <begin position="106"/>
        <end position="126"/>
    </location>
</feature>
<gene>
    <name evidence="2" type="ORF">METZ01_LOCUS301107</name>
</gene>
<name>A0A382MGZ0_9ZZZZ</name>
<proteinExistence type="predicted"/>
<dbReference type="EMBL" id="UINC01093658">
    <property type="protein sequence ID" value="SVC48253.1"/>
    <property type="molecule type" value="Genomic_DNA"/>
</dbReference>
<keyword evidence="1" id="KW-1133">Transmembrane helix</keyword>
<feature type="transmembrane region" description="Helical" evidence="1">
    <location>
        <begin position="66"/>
        <end position="86"/>
    </location>
</feature>
<dbReference type="AlphaFoldDB" id="A0A382MGZ0"/>
<feature type="transmembrane region" description="Helical" evidence="1">
    <location>
        <begin position="7"/>
        <end position="25"/>
    </location>
</feature>
<sequence length="259" mass="30324">MYKVFLWLLKLGSIINLYFFGQTLIPPLECVDNHLLIPAQTLFIVSAYRCFFPVNYGTNAVLHDSFLSSIFITRLLATFVEVMYIYQFSYLIRSFNAGQIPLVDLLSWLMVIQVIISQYFVWGAILTQKQILYFYEEMGWGIIFILYTIASAMLYYKLDNLGGRELLLQLNLLFGILYLPWQCIHLKSICLRIKDEKVNENLHKSITWNLLKQGLYRSILVKNHTVKPKDWGGVVGMTWMFAYWATLIPAWLFLIIRMA</sequence>
<evidence type="ECO:0000256" key="1">
    <source>
        <dbReference type="SAM" id="Phobius"/>
    </source>
</evidence>
<evidence type="ECO:0000313" key="2">
    <source>
        <dbReference type="EMBL" id="SVC48253.1"/>
    </source>
</evidence>
<feature type="transmembrane region" description="Helical" evidence="1">
    <location>
        <begin position="37"/>
        <end position="54"/>
    </location>
</feature>
<keyword evidence="1" id="KW-0472">Membrane</keyword>
<feature type="transmembrane region" description="Helical" evidence="1">
    <location>
        <begin position="231"/>
        <end position="256"/>
    </location>
</feature>
<protein>
    <submittedName>
        <fullName evidence="2">Uncharacterized protein</fullName>
    </submittedName>
</protein>